<sequence length="992" mass="109214">MNPQRRRNPVRTLLNTALAGCLLLGAAPAIAQSTGATIRGQVLADSAPAGDATVTVTNTATGLSRTVRSSANGGYSVAGLPPGTYRIQVQANGRGGSRELTVQVGQTATVDLGVGGVAETATAGAATTLDTVQVVGTAVETRTSEIATYISNKQIEALPQGTRNFLAFADTVPGMQFQQDAAGNTRLRSGGQSSSGINVYIDGVGQKGYTLPGGVGGQDSTRGNPFPQSAIGEYKVITSNYKAEFDQISSAAVVAATRSGGNEFGGSFFWDRTSTDWRTATPAEKKAGGEKVPSKEEQYGVAFGGPIVRDRLNFFVAYEAKEYSTPKTVWLGAQGRYDEADVPRDLRDQTGPAASPFKQDMYFGKLTWTPDDRNLVELSAQVREEDERIGVGDQNTAQRATVNRNEVARYDLRWQYSGDRWLNDVHLTFEDLSWAPQPTVDGNGYILNISQPTADDRLNIGTILNSGASPNNQDKGQEGWSLQNDLTFSGWEGHTVKMGVKFKDVEVRAVERNYSNPQFYYDLAVSTAQPYQVEFATGDAGTPGGFTTSANKQFGIYLQDDWEVNERLTLNYGVRWDYETTPNYEDFVTPAALAEDIRGYPNFQNADWNPEDYIANGRNRDAFKGAWQPRLGFSYDLGADQRHVIFGGAGRAYDRNLFDYLQLETNRTSFGRYNFYFTDADGVCRRPGGDCVAWDPAYLQPGALDRLAAAVDLPREWWLNSNDLKVPYSDQYSLGMRNAFGLGGQTWYSEVTLSYIRSRDGITARVGNRRPDGSFLPPGHTWGTPWGFDPPFGRVVLLDNLYETKTRSVLVKLDKPYTSASRWGATVAYTYTRGRQNTNADGWIDMFEYPDPSHYGWLPSRGVPEHRLVTTGIWDAGWGITLSGKLTLESTEYRNATNCLPGWDDCLIDPYKPDGSIGYKRLDLAASKEWDTGSRFKLRVRADLLNAFDWTNWDGYDDWYGGPGEPNAGFGRHQDSIVGGTRTFKLSFGIDW</sequence>
<evidence type="ECO:0000256" key="3">
    <source>
        <dbReference type="ARBA" id="ARBA00022452"/>
    </source>
</evidence>
<evidence type="ECO:0000256" key="8">
    <source>
        <dbReference type="SAM" id="SignalP"/>
    </source>
</evidence>
<feature type="signal peptide" evidence="8">
    <location>
        <begin position="1"/>
        <end position="31"/>
    </location>
</feature>
<comment type="subcellular location">
    <subcellularLocation>
        <location evidence="1 7">Cell outer membrane</location>
        <topology evidence="1 7">Multi-pass membrane protein</topology>
    </subcellularLocation>
</comment>
<feature type="domain" description="TonB-dependent transporter Oar-like beta-barrel" evidence="9">
    <location>
        <begin position="257"/>
        <end position="328"/>
    </location>
</feature>
<keyword evidence="8" id="KW-0732">Signal</keyword>
<evidence type="ECO:0000256" key="6">
    <source>
        <dbReference type="ARBA" id="ARBA00023237"/>
    </source>
</evidence>
<feature type="chain" id="PRO_5031103860" description="TonB-dependent transporter Oar-like beta-barrel domain-containing protein" evidence="8">
    <location>
        <begin position="32"/>
        <end position="992"/>
    </location>
</feature>
<dbReference type="GO" id="GO:0015344">
    <property type="term" value="F:siderophore uptake transmembrane transporter activity"/>
    <property type="evidence" value="ECO:0007669"/>
    <property type="project" value="TreeGrafter"/>
</dbReference>
<dbReference type="SUPFAM" id="SSF49452">
    <property type="entry name" value="Starch-binding domain-like"/>
    <property type="match status" value="1"/>
</dbReference>
<dbReference type="EMBL" id="MWIP01000002">
    <property type="protein sequence ID" value="KAF1687587.1"/>
    <property type="molecule type" value="Genomic_DNA"/>
</dbReference>
<evidence type="ECO:0000256" key="2">
    <source>
        <dbReference type="ARBA" id="ARBA00022448"/>
    </source>
</evidence>
<proteinExistence type="inferred from homology"/>
<accession>A0A7V8K7T5</accession>
<keyword evidence="2 7" id="KW-0813">Transport</keyword>
<evidence type="ECO:0000313" key="11">
    <source>
        <dbReference type="Proteomes" id="UP000462066"/>
    </source>
</evidence>
<keyword evidence="4 7" id="KW-0812">Transmembrane</keyword>
<keyword evidence="11" id="KW-1185">Reference proteome</keyword>
<gene>
    <name evidence="10" type="ORF">B1992_02700</name>
</gene>
<comment type="similarity">
    <text evidence="7">Belongs to the TonB-dependent receptor family.</text>
</comment>
<dbReference type="Proteomes" id="UP000462066">
    <property type="component" value="Unassembled WGS sequence"/>
</dbReference>
<dbReference type="InterPro" id="IPR037066">
    <property type="entry name" value="Plug_dom_sf"/>
</dbReference>
<organism evidence="10 11">
    <name type="scientific">Pseudoxanthomonas broegbernensis</name>
    <dbReference type="NCBI Taxonomy" id="83619"/>
    <lineage>
        <taxon>Bacteria</taxon>
        <taxon>Pseudomonadati</taxon>
        <taxon>Pseudomonadota</taxon>
        <taxon>Gammaproteobacteria</taxon>
        <taxon>Lysobacterales</taxon>
        <taxon>Lysobacteraceae</taxon>
        <taxon>Pseudoxanthomonas</taxon>
    </lineage>
</organism>
<comment type="caution">
    <text evidence="10">The sequence shown here is derived from an EMBL/GenBank/DDBJ whole genome shotgun (WGS) entry which is preliminary data.</text>
</comment>
<keyword evidence="3 7" id="KW-1134">Transmembrane beta strand</keyword>
<dbReference type="GO" id="GO:0030246">
    <property type="term" value="F:carbohydrate binding"/>
    <property type="evidence" value="ECO:0007669"/>
    <property type="project" value="InterPro"/>
</dbReference>
<dbReference type="InterPro" id="IPR013784">
    <property type="entry name" value="Carb-bd-like_fold"/>
</dbReference>
<dbReference type="SUPFAM" id="SSF56935">
    <property type="entry name" value="Porins"/>
    <property type="match status" value="1"/>
</dbReference>
<dbReference type="Gene3D" id="2.170.130.10">
    <property type="entry name" value="TonB-dependent receptor, plug domain"/>
    <property type="match status" value="1"/>
</dbReference>
<dbReference type="Pfam" id="PF25183">
    <property type="entry name" value="OMP_b-brl_4"/>
    <property type="match status" value="2"/>
</dbReference>
<feature type="domain" description="TonB-dependent transporter Oar-like beta-barrel" evidence="9">
    <location>
        <begin position="354"/>
        <end position="879"/>
    </location>
</feature>
<evidence type="ECO:0000256" key="1">
    <source>
        <dbReference type="ARBA" id="ARBA00004571"/>
    </source>
</evidence>
<dbReference type="RefSeq" id="WP_162309916.1">
    <property type="nucleotide sequence ID" value="NZ_JACHGU010000002.1"/>
</dbReference>
<keyword evidence="6 7" id="KW-0998">Cell outer membrane</keyword>
<dbReference type="PROSITE" id="PS52016">
    <property type="entry name" value="TONB_DEPENDENT_REC_3"/>
    <property type="match status" value="1"/>
</dbReference>
<reference evidence="10 11" key="1">
    <citation type="submission" date="2017-10" db="EMBL/GenBank/DDBJ databases">
        <title>Whole genome sequencing of Pseudoxanthomonas broegbernensis DSM 12573(T).</title>
        <authorList>
            <person name="Kumar S."/>
            <person name="Bansal K."/>
            <person name="Kaur A."/>
            <person name="Patil P."/>
            <person name="Sharma S."/>
            <person name="Patil P.B."/>
        </authorList>
    </citation>
    <scope>NUCLEOTIDE SEQUENCE [LARGE SCALE GENOMIC DNA]</scope>
    <source>
        <strain evidence="10 11">DSM 12573</strain>
    </source>
</reference>
<dbReference type="InterPro" id="IPR036942">
    <property type="entry name" value="Beta-barrel_TonB_sf"/>
</dbReference>
<evidence type="ECO:0000256" key="7">
    <source>
        <dbReference type="PROSITE-ProRule" id="PRU01360"/>
    </source>
</evidence>
<dbReference type="AlphaFoldDB" id="A0A7V8K7T5"/>
<dbReference type="Gene3D" id="2.60.40.1120">
    <property type="entry name" value="Carboxypeptidase-like, regulatory domain"/>
    <property type="match status" value="1"/>
</dbReference>
<evidence type="ECO:0000259" key="9">
    <source>
        <dbReference type="Pfam" id="PF25183"/>
    </source>
</evidence>
<dbReference type="InterPro" id="IPR057601">
    <property type="entry name" value="Oar-like_b-barrel"/>
</dbReference>
<name>A0A7V8K7T5_9GAMM</name>
<dbReference type="GO" id="GO:0044718">
    <property type="term" value="P:siderophore transmembrane transport"/>
    <property type="evidence" value="ECO:0007669"/>
    <property type="project" value="TreeGrafter"/>
</dbReference>
<dbReference type="PANTHER" id="PTHR30069">
    <property type="entry name" value="TONB-DEPENDENT OUTER MEMBRANE RECEPTOR"/>
    <property type="match status" value="1"/>
</dbReference>
<dbReference type="GO" id="GO:0009279">
    <property type="term" value="C:cell outer membrane"/>
    <property type="evidence" value="ECO:0007669"/>
    <property type="project" value="UniProtKB-SubCell"/>
</dbReference>
<evidence type="ECO:0000256" key="4">
    <source>
        <dbReference type="ARBA" id="ARBA00022692"/>
    </source>
</evidence>
<protein>
    <recommendedName>
        <fullName evidence="9">TonB-dependent transporter Oar-like beta-barrel domain-containing protein</fullName>
    </recommendedName>
</protein>
<evidence type="ECO:0000313" key="10">
    <source>
        <dbReference type="EMBL" id="KAF1687587.1"/>
    </source>
</evidence>
<dbReference type="Pfam" id="PF13620">
    <property type="entry name" value="CarboxypepD_reg"/>
    <property type="match status" value="1"/>
</dbReference>
<dbReference type="PANTHER" id="PTHR30069:SF46">
    <property type="entry name" value="OAR PROTEIN"/>
    <property type="match status" value="1"/>
</dbReference>
<dbReference type="InterPro" id="IPR039426">
    <property type="entry name" value="TonB-dep_rcpt-like"/>
</dbReference>
<keyword evidence="5 7" id="KW-0472">Membrane</keyword>
<dbReference type="Gene3D" id="2.40.170.20">
    <property type="entry name" value="TonB-dependent receptor, beta-barrel domain"/>
    <property type="match status" value="1"/>
</dbReference>
<evidence type="ECO:0000256" key="5">
    <source>
        <dbReference type="ARBA" id="ARBA00023136"/>
    </source>
</evidence>